<keyword evidence="1" id="KW-0812">Transmembrane</keyword>
<dbReference type="PANTHER" id="PTHR43179">
    <property type="entry name" value="RHAMNOSYLTRANSFERASE WBBL"/>
    <property type="match status" value="1"/>
</dbReference>
<keyword evidence="1" id="KW-0472">Membrane</keyword>
<dbReference type="Proteomes" id="UP000295515">
    <property type="component" value="Unassembled WGS sequence"/>
</dbReference>
<dbReference type="EMBL" id="SMCQ01000001">
    <property type="protein sequence ID" value="TCW02918.1"/>
    <property type="molecule type" value="Genomic_DNA"/>
</dbReference>
<evidence type="ECO:0000313" key="4">
    <source>
        <dbReference type="Proteomes" id="UP000295515"/>
    </source>
</evidence>
<sequence length="322" mass="37841">MDNRIKISYLVVTWNNQEIIEECLNSLLKFENKYDNQIIVVDNNSSDNTCKIIKENFSENVELIESSTNYGFSKANNIALKYAKGDYIFYVNPDVIFIEDIVSPMINILQNKSYVGIVSPCLVYRDKKYQVSTGNFPSISKLIFDDLQIYHLVPSKIKMKFAQAQYKNKQNRYVDWTYGAAHFCRYEDVNKIQGYPSDIFMYGEDTEFCMIFLKKLNQKTFYLGSSELIHIGGFSESKVINSKKVTYVTRSNLNFVKKYHNYIYYYIYKYLYLFVSLLKYLIFSIAAIFKNDLKISNGKIKWKNTAKTIFCDNEDVFENKIK</sequence>
<feature type="domain" description="Glycosyltransferase 2-like" evidence="2">
    <location>
        <begin position="10"/>
        <end position="135"/>
    </location>
</feature>
<dbReference type="SUPFAM" id="SSF53448">
    <property type="entry name" value="Nucleotide-diphospho-sugar transferases"/>
    <property type="match status" value="1"/>
</dbReference>
<dbReference type="InterPro" id="IPR029044">
    <property type="entry name" value="Nucleotide-diphossugar_trans"/>
</dbReference>
<reference evidence="3 4" key="1">
    <citation type="submission" date="2019-03" db="EMBL/GenBank/DDBJ databases">
        <title>Genomic Encyclopedia of Type Strains, Phase IV (KMG-IV): sequencing the most valuable type-strain genomes for metagenomic binning, comparative biology and taxonomic classification.</title>
        <authorList>
            <person name="Goeker M."/>
        </authorList>
    </citation>
    <scope>NUCLEOTIDE SEQUENCE [LARGE SCALE GENOMIC DNA]</scope>
    <source>
        <strain evidence="3 4">DSM 29487</strain>
    </source>
</reference>
<keyword evidence="4" id="KW-1185">Reference proteome</keyword>
<accession>A0A4R3Z6T4</accession>
<evidence type="ECO:0000259" key="2">
    <source>
        <dbReference type="Pfam" id="PF00535"/>
    </source>
</evidence>
<dbReference type="GeneID" id="98914047"/>
<keyword evidence="1" id="KW-1133">Transmembrane helix</keyword>
<dbReference type="InterPro" id="IPR001173">
    <property type="entry name" value="Glyco_trans_2-like"/>
</dbReference>
<dbReference type="Gene3D" id="3.90.550.10">
    <property type="entry name" value="Spore Coat Polysaccharide Biosynthesis Protein SpsA, Chain A"/>
    <property type="match status" value="1"/>
</dbReference>
<dbReference type="RefSeq" id="WP_066450880.1">
    <property type="nucleotide sequence ID" value="NZ_JANKBF010000002.1"/>
</dbReference>
<gene>
    <name evidence="3" type="ORF">EDD60_101222</name>
</gene>
<name>A0A4R3Z6T4_9FIRM</name>
<protein>
    <recommendedName>
        <fullName evidence="2">Glycosyltransferase 2-like domain-containing protein</fullName>
    </recommendedName>
</protein>
<comment type="caution">
    <text evidence="3">The sequence shown here is derived from an EMBL/GenBank/DDBJ whole genome shotgun (WGS) entry which is preliminary data.</text>
</comment>
<proteinExistence type="predicted"/>
<dbReference type="AlphaFoldDB" id="A0A4R3Z6T4"/>
<organism evidence="3 4">
    <name type="scientific">Longibaculum muris</name>
    <dbReference type="NCBI Taxonomy" id="1796628"/>
    <lineage>
        <taxon>Bacteria</taxon>
        <taxon>Bacillati</taxon>
        <taxon>Bacillota</taxon>
        <taxon>Erysipelotrichia</taxon>
        <taxon>Erysipelotrichales</taxon>
        <taxon>Coprobacillaceae</taxon>
        <taxon>Longibaculum</taxon>
    </lineage>
</organism>
<feature type="transmembrane region" description="Helical" evidence="1">
    <location>
        <begin position="270"/>
        <end position="289"/>
    </location>
</feature>
<evidence type="ECO:0000313" key="3">
    <source>
        <dbReference type="EMBL" id="TCW02918.1"/>
    </source>
</evidence>
<dbReference type="Pfam" id="PF00535">
    <property type="entry name" value="Glycos_transf_2"/>
    <property type="match status" value="1"/>
</dbReference>
<dbReference type="PANTHER" id="PTHR43179:SF7">
    <property type="entry name" value="RHAMNOSYLTRANSFERASE WBBL"/>
    <property type="match status" value="1"/>
</dbReference>
<evidence type="ECO:0000256" key="1">
    <source>
        <dbReference type="SAM" id="Phobius"/>
    </source>
</evidence>